<dbReference type="EMBL" id="VWOX01000008">
    <property type="protein sequence ID" value="KAA5542223.1"/>
    <property type="molecule type" value="Genomic_DNA"/>
</dbReference>
<dbReference type="GO" id="GO:0016020">
    <property type="term" value="C:membrane"/>
    <property type="evidence" value="ECO:0007669"/>
    <property type="project" value="UniProtKB-SubCell"/>
</dbReference>
<feature type="transmembrane region" description="Helical" evidence="10">
    <location>
        <begin position="152"/>
        <end position="173"/>
    </location>
</feature>
<reference evidence="12 13" key="1">
    <citation type="submission" date="2019-08" db="EMBL/GenBank/DDBJ databases">
        <authorList>
            <person name="Dhanesh K."/>
            <person name="Kumar G."/>
            <person name="Sasikala C."/>
            <person name="Venkata Ramana C."/>
        </authorList>
    </citation>
    <scope>NUCLEOTIDE SEQUENCE [LARGE SCALE GENOMIC DNA]</scope>
    <source>
        <strain evidence="12 13">JC645</strain>
    </source>
</reference>
<feature type="transmembrane region" description="Helical" evidence="10">
    <location>
        <begin position="263"/>
        <end position="281"/>
    </location>
</feature>
<evidence type="ECO:0000313" key="12">
    <source>
        <dbReference type="EMBL" id="KAA5542223.1"/>
    </source>
</evidence>
<organism evidence="12 13">
    <name type="scientific">Roseiconus nitratireducens</name>
    <dbReference type="NCBI Taxonomy" id="2605748"/>
    <lineage>
        <taxon>Bacteria</taxon>
        <taxon>Pseudomonadati</taxon>
        <taxon>Planctomycetota</taxon>
        <taxon>Planctomycetia</taxon>
        <taxon>Pirellulales</taxon>
        <taxon>Pirellulaceae</taxon>
        <taxon>Roseiconus</taxon>
    </lineage>
</organism>
<name>A0A5M6D4G0_9BACT</name>
<proteinExistence type="inferred from homology"/>
<evidence type="ECO:0000256" key="2">
    <source>
        <dbReference type="ARBA" id="ARBA00004196"/>
    </source>
</evidence>
<evidence type="ECO:0000259" key="11">
    <source>
        <dbReference type="SMART" id="SM00062"/>
    </source>
</evidence>
<gene>
    <name evidence="12" type="ORF">FYK55_15580</name>
</gene>
<feature type="transmembrane region" description="Helical" evidence="10">
    <location>
        <begin position="56"/>
        <end position="78"/>
    </location>
</feature>
<evidence type="ECO:0000313" key="13">
    <source>
        <dbReference type="Proteomes" id="UP000324479"/>
    </source>
</evidence>
<feature type="transmembrane region" description="Helical" evidence="10">
    <location>
        <begin position="417"/>
        <end position="439"/>
    </location>
</feature>
<keyword evidence="5 10" id="KW-0812">Transmembrane</keyword>
<dbReference type="PANTHER" id="PTHR35936:SF19">
    <property type="entry name" value="AMINO-ACID-BINDING PROTEIN YXEM-RELATED"/>
    <property type="match status" value="1"/>
</dbReference>
<evidence type="ECO:0000256" key="8">
    <source>
        <dbReference type="ARBA" id="ARBA00023136"/>
    </source>
</evidence>
<feature type="transmembrane region" description="Helical" evidence="10">
    <location>
        <begin position="312"/>
        <end position="331"/>
    </location>
</feature>
<feature type="transmembrane region" description="Helical" evidence="10">
    <location>
        <begin position="226"/>
        <end position="251"/>
    </location>
</feature>
<dbReference type="AlphaFoldDB" id="A0A5M6D4G0"/>
<evidence type="ECO:0000256" key="7">
    <source>
        <dbReference type="ARBA" id="ARBA00022989"/>
    </source>
</evidence>
<feature type="transmembrane region" description="Helical" evidence="10">
    <location>
        <begin position="343"/>
        <end position="363"/>
    </location>
</feature>
<comment type="similarity">
    <text evidence="3">Belongs to the bacterial solute-binding protein 3 family.</text>
</comment>
<comment type="subcellular location">
    <subcellularLocation>
        <location evidence="2">Cell envelope</location>
    </subcellularLocation>
    <subcellularLocation>
        <location evidence="1">Membrane</location>
        <topology evidence="1">Multi-pass membrane protein</topology>
    </subcellularLocation>
</comment>
<evidence type="ECO:0000256" key="9">
    <source>
        <dbReference type="SAM" id="MobiDB-lite"/>
    </source>
</evidence>
<dbReference type="InterPro" id="IPR001638">
    <property type="entry name" value="Solute-binding_3/MltF_N"/>
</dbReference>
<evidence type="ECO:0000256" key="5">
    <source>
        <dbReference type="ARBA" id="ARBA00022692"/>
    </source>
</evidence>
<feature type="transmembrane region" description="Helical" evidence="10">
    <location>
        <begin position="194"/>
        <end position="214"/>
    </location>
</feature>
<dbReference type="SUPFAM" id="SSF53850">
    <property type="entry name" value="Periplasmic binding protein-like II"/>
    <property type="match status" value="1"/>
</dbReference>
<evidence type="ECO:0000256" key="10">
    <source>
        <dbReference type="SAM" id="Phobius"/>
    </source>
</evidence>
<dbReference type="RefSeq" id="WP_150077370.1">
    <property type="nucleotide sequence ID" value="NZ_VWOX01000008.1"/>
</dbReference>
<dbReference type="Proteomes" id="UP000324479">
    <property type="component" value="Unassembled WGS sequence"/>
</dbReference>
<keyword evidence="4" id="KW-0813">Transport</keyword>
<keyword evidence="7 10" id="KW-1133">Transmembrane helix</keyword>
<dbReference type="Gene3D" id="1.10.3860.10">
    <property type="entry name" value="Sodium:dicarboxylate symporter"/>
    <property type="match status" value="1"/>
</dbReference>
<dbReference type="SMART" id="SM00062">
    <property type="entry name" value="PBPb"/>
    <property type="match status" value="1"/>
</dbReference>
<dbReference type="PANTHER" id="PTHR35936">
    <property type="entry name" value="MEMBRANE-BOUND LYTIC MUREIN TRANSGLYCOSYLASE F"/>
    <property type="match status" value="1"/>
</dbReference>
<feature type="domain" description="Solute-binding protein family 3/N-terminal" evidence="11">
    <location>
        <begin position="492"/>
        <end position="714"/>
    </location>
</feature>
<evidence type="ECO:0000256" key="1">
    <source>
        <dbReference type="ARBA" id="ARBA00004141"/>
    </source>
</evidence>
<protein>
    <submittedName>
        <fullName evidence="12">Cation:dicarboxylase symporter family transporter</fullName>
    </submittedName>
</protein>
<dbReference type="CDD" id="cd13530">
    <property type="entry name" value="PBP2_peptides_like"/>
    <property type="match status" value="1"/>
</dbReference>
<dbReference type="Pfam" id="PF00497">
    <property type="entry name" value="SBP_bac_3"/>
    <property type="match status" value="1"/>
</dbReference>
<dbReference type="Gene3D" id="3.40.190.10">
    <property type="entry name" value="Periplasmic binding protein-like II"/>
    <property type="match status" value="2"/>
</dbReference>
<dbReference type="InterPro" id="IPR018313">
    <property type="entry name" value="SBP_3_CS"/>
</dbReference>
<dbReference type="GO" id="GO:0030313">
    <property type="term" value="C:cell envelope"/>
    <property type="evidence" value="ECO:0007669"/>
    <property type="project" value="UniProtKB-SubCell"/>
</dbReference>
<dbReference type="Pfam" id="PF00375">
    <property type="entry name" value="SDF"/>
    <property type="match status" value="1"/>
</dbReference>
<dbReference type="SUPFAM" id="SSF118215">
    <property type="entry name" value="Proton glutamate symport protein"/>
    <property type="match status" value="1"/>
</dbReference>
<dbReference type="InterPro" id="IPR036458">
    <property type="entry name" value="Na:dicarbo_symporter_sf"/>
</dbReference>
<keyword evidence="6" id="KW-0732">Signal</keyword>
<feature type="transmembrane region" description="Helical" evidence="10">
    <location>
        <begin position="90"/>
        <end position="114"/>
    </location>
</feature>
<evidence type="ECO:0000256" key="6">
    <source>
        <dbReference type="ARBA" id="ARBA00022729"/>
    </source>
</evidence>
<dbReference type="InterPro" id="IPR001991">
    <property type="entry name" value="Na-dicarboxylate_symporter"/>
</dbReference>
<keyword evidence="8 10" id="KW-0472">Membrane</keyword>
<sequence length="734" mass="80961">MNRPDTPLRSPSDTRPVDRRHGKSTGGRIAVGLLLGVLCGLMFGDRCAALQHFGQAYVGLLQMTVLPYLVLSLCGKMGRLSGGEARRMGLNALVVLLLIWCIGIVLVVATAGMLPEIRGASFFSATAADQVAEPDLVTRFIPSNIFHALAEGIVPAVVVFCLFFGSALIVVPAKEPVLDLLDLGAAALGQVNVFLIRLAPIGLFMLTAAAAGTVRIEELSRLQGYLMMLGMTCAVATLGILPLLVSSVTAIRFRDVLKAAYEPLLTAIATGKLLVVLPQIVENCERLLDEQDDPVGVDDTTPGVLVPLAYSFPHLGKLLAYVFIPFAAWYVGHRLSLLQTFHVAASGTVSSFAGPLVSMPYLLDRYHLPQDLMTLFILPGFVTMRMGDVVGVMHLMALTLIVNQSLSGRLQIRWRRLLAGGLAIAICVAGLAAAGRYYLASTSFHYDLDTRFLAMEVRWPHPDAIVYRSREEVPARTVPAGETFEHVKDSKLMRVGYHADHLPYSFLNHRQHLVGLDIELIHGLANRLDVQLEFVPYTYETMAEQLRTGEVDLLVGGLLMNPERMLQLEFTQPYQTATMAIVTPDHLRDRFDRWDDPLLATSVRMAAVDETLAAAARRQWPLADIVVIESYRQFFRQPEPSLDGLIIAAEEGAAWNVLYPDYAVVVPEPILQRPVGFAVRNGELNWLRFLDRWLDFERLDGSLAELRSHWTEGAGVKDGKPRWCIARDVLGWIE</sequence>
<feature type="transmembrane region" description="Helical" evidence="10">
    <location>
        <begin position="375"/>
        <end position="396"/>
    </location>
</feature>
<keyword evidence="13" id="KW-1185">Reference proteome</keyword>
<dbReference type="GO" id="GO:0015293">
    <property type="term" value="F:symporter activity"/>
    <property type="evidence" value="ECO:0007669"/>
    <property type="project" value="InterPro"/>
</dbReference>
<feature type="transmembrane region" description="Helical" evidence="10">
    <location>
        <begin position="25"/>
        <end position="44"/>
    </location>
</feature>
<feature type="region of interest" description="Disordered" evidence="9">
    <location>
        <begin position="1"/>
        <end position="23"/>
    </location>
</feature>
<dbReference type="PROSITE" id="PS01039">
    <property type="entry name" value="SBP_BACTERIAL_3"/>
    <property type="match status" value="1"/>
</dbReference>
<comment type="caution">
    <text evidence="12">The sequence shown here is derived from an EMBL/GenBank/DDBJ whole genome shotgun (WGS) entry which is preliminary data.</text>
</comment>
<evidence type="ECO:0000256" key="4">
    <source>
        <dbReference type="ARBA" id="ARBA00022448"/>
    </source>
</evidence>
<accession>A0A5M6D4G0</accession>
<evidence type="ECO:0000256" key="3">
    <source>
        <dbReference type="ARBA" id="ARBA00010333"/>
    </source>
</evidence>